<feature type="compositionally biased region" description="Polar residues" evidence="10">
    <location>
        <begin position="240"/>
        <end position="253"/>
    </location>
</feature>
<feature type="domain" description="Protein kinase" evidence="11">
    <location>
        <begin position="1509"/>
        <end position="1778"/>
    </location>
</feature>
<dbReference type="InterPro" id="IPR050538">
    <property type="entry name" value="MAP_kinase_kinase_kinase"/>
</dbReference>
<accession>A0A2V1E8Z4</accession>
<dbReference type="InterPro" id="IPR011009">
    <property type="entry name" value="Kinase-like_dom_sf"/>
</dbReference>
<feature type="compositionally biased region" description="Low complexity" evidence="10">
    <location>
        <begin position="47"/>
        <end position="56"/>
    </location>
</feature>
<keyword evidence="3" id="KW-0808">Transferase</keyword>
<dbReference type="STRING" id="97972.A0A2V1E8Z4"/>
<protein>
    <recommendedName>
        <fullName evidence="2">mitogen-activated protein kinase</fullName>
        <ecNumber evidence="2">2.7.11.24</ecNumber>
    </recommendedName>
</protein>
<feature type="region of interest" description="Disordered" evidence="10">
    <location>
        <begin position="882"/>
        <end position="1048"/>
    </location>
</feature>
<dbReference type="Gene3D" id="1.10.510.10">
    <property type="entry name" value="Transferase(Phosphotransferase) domain 1"/>
    <property type="match status" value="1"/>
</dbReference>
<dbReference type="EC" id="2.7.11.24" evidence="2"/>
<feature type="region of interest" description="Disordered" evidence="10">
    <location>
        <begin position="1214"/>
        <end position="1317"/>
    </location>
</feature>
<evidence type="ECO:0000256" key="5">
    <source>
        <dbReference type="ARBA" id="ARBA00022777"/>
    </source>
</evidence>
<name>A0A2V1E8Z4_9PLEO</name>
<dbReference type="FunFam" id="3.30.200.20:FF:000387">
    <property type="entry name" value="Serine/threonine-protein kinase STE11"/>
    <property type="match status" value="1"/>
</dbReference>
<evidence type="ECO:0000256" key="8">
    <source>
        <dbReference type="ARBA" id="ARBA00048130"/>
    </source>
</evidence>
<dbReference type="PROSITE" id="PS00107">
    <property type="entry name" value="PROTEIN_KINASE_ATP"/>
    <property type="match status" value="1"/>
</dbReference>
<evidence type="ECO:0000256" key="10">
    <source>
        <dbReference type="SAM" id="MobiDB-lite"/>
    </source>
</evidence>
<evidence type="ECO:0000313" key="13">
    <source>
        <dbReference type="Proteomes" id="UP000244855"/>
    </source>
</evidence>
<comment type="catalytic activity">
    <reaction evidence="8">
        <text>L-seryl-[protein] + ATP = O-phospho-L-seryl-[protein] + ADP + H(+)</text>
        <dbReference type="Rhea" id="RHEA:17989"/>
        <dbReference type="Rhea" id="RHEA-COMP:9863"/>
        <dbReference type="Rhea" id="RHEA-COMP:11604"/>
        <dbReference type="ChEBI" id="CHEBI:15378"/>
        <dbReference type="ChEBI" id="CHEBI:29999"/>
        <dbReference type="ChEBI" id="CHEBI:30616"/>
        <dbReference type="ChEBI" id="CHEBI:83421"/>
        <dbReference type="ChEBI" id="CHEBI:456216"/>
        <dbReference type="EC" id="2.7.11.24"/>
    </reaction>
    <physiologicalReaction direction="left-to-right" evidence="8">
        <dbReference type="Rhea" id="RHEA:17990"/>
    </physiologicalReaction>
</comment>
<feature type="region of interest" description="Disordered" evidence="10">
    <location>
        <begin position="1"/>
        <end position="262"/>
    </location>
</feature>
<feature type="region of interest" description="Disordered" evidence="10">
    <location>
        <begin position="1062"/>
        <end position="1197"/>
    </location>
</feature>
<gene>
    <name evidence="12" type="ORF">DM02DRAFT_649344</name>
</gene>
<feature type="region of interest" description="Disordered" evidence="10">
    <location>
        <begin position="431"/>
        <end position="716"/>
    </location>
</feature>
<feature type="compositionally biased region" description="Basic and acidic residues" evidence="10">
    <location>
        <begin position="1164"/>
        <end position="1175"/>
    </location>
</feature>
<keyword evidence="13" id="KW-1185">Reference proteome</keyword>
<feature type="compositionally biased region" description="Basic and acidic residues" evidence="10">
    <location>
        <begin position="602"/>
        <end position="612"/>
    </location>
</feature>
<evidence type="ECO:0000259" key="11">
    <source>
        <dbReference type="PROSITE" id="PS50011"/>
    </source>
</evidence>
<feature type="compositionally biased region" description="Polar residues" evidence="10">
    <location>
        <begin position="581"/>
        <end position="590"/>
    </location>
</feature>
<dbReference type="InterPro" id="IPR000719">
    <property type="entry name" value="Prot_kinase_dom"/>
</dbReference>
<feature type="compositionally biased region" description="Basic and acidic residues" evidence="10">
    <location>
        <begin position="1075"/>
        <end position="1084"/>
    </location>
</feature>
<dbReference type="PROSITE" id="PS00108">
    <property type="entry name" value="PROTEIN_KINASE_ST"/>
    <property type="match status" value="1"/>
</dbReference>
<dbReference type="SUPFAM" id="SSF56112">
    <property type="entry name" value="Protein kinase-like (PK-like)"/>
    <property type="match status" value="1"/>
</dbReference>
<organism evidence="12 13">
    <name type="scientific">Periconia macrospinosa</name>
    <dbReference type="NCBI Taxonomy" id="97972"/>
    <lineage>
        <taxon>Eukaryota</taxon>
        <taxon>Fungi</taxon>
        <taxon>Dikarya</taxon>
        <taxon>Ascomycota</taxon>
        <taxon>Pezizomycotina</taxon>
        <taxon>Dothideomycetes</taxon>
        <taxon>Pleosporomycetidae</taxon>
        <taxon>Pleosporales</taxon>
        <taxon>Massarineae</taxon>
        <taxon>Periconiaceae</taxon>
        <taxon>Periconia</taxon>
    </lineage>
</organism>
<reference evidence="12 13" key="1">
    <citation type="journal article" date="2018" name="Sci. Rep.">
        <title>Comparative genomics provides insights into the lifestyle and reveals functional heterogeneity of dark septate endophytic fungi.</title>
        <authorList>
            <person name="Knapp D.G."/>
            <person name="Nemeth J.B."/>
            <person name="Barry K."/>
            <person name="Hainaut M."/>
            <person name="Henrissat B."/>
            <person name="Johnson J."/>
            <person name="Kuo A."/>
            <person name="Lim J.H.P."/>
            <person name="Lipzen A."/>
            <person name="Nolan M."/>
            <person name="Ohm R.A."/>
            <person name="Tamas L."/>
            <person name="Grigoriev I.V."/>
            <person name="Spatafora J.W."/>
            <person name="Nagy L.G."/>
            <person name="Kovacs G.M."/>
        </authorList>
    </citation>
    <scope>NUCLEOTIDE SEQUENCE [LARGE SCALE GENOMIC DNA]</scope>
    <source>
        <strain evidence="12 13">DSE2036</strain>
    </source>
</reference>
<feature type="compositionally biased region" description="Polar residues" evidence="10">
    <location>
        <begin position="1246"/>
        <end position="1272"/>
    </location>
</feature>
<dbReference type="OrthoDB" id="266718at2759"/>
<feature type="compositionally biased region" description="Acidic residues" evidence="10">
    <location>
        <begin position="1356"/>
        <end position="1365"/>
    </location>
</feature>
<feature type="region of interest" description="Disordered" evidence="10">
    <location>
        <begin position="1356"/>
        <end position="1404"/>
    </location>
</feature>
<dbReference type="Pfam" id="PF00069">
    <property type="entry name" value="Pkinase"/>
    <property type="match status" value="1"/>
</dbReference>
<keyword evidence="4 9" id="KW-0547">Nucleotide-binding</keyword>
<dbReference type="SMART" id="SM00220">
    <property type="entry name" value="S_TKc"/>
    <property type="match status" value="1"/>
</dbReference>
<feature type="compositionally biased region" description="Polar residues" evidence="10">
    <location>
        <begin position="1366"/>
        <end position="1404"/>
    </location>
</feature>
<dbReference type="GO" id="GO:0004707">
    <property type="term" value="F:MAP kinase activity"/>
    <property type="evidence" value="ECO:0007669"/>
    <property type="project" value="UniProtKB-EC"/>
</dbReference>
<dbReference type="PANTHER" id="PTHR48016">
    <property type="entry name" value="MAP KINASE KINASE KINASE SSK2-RELATED-RELATED"/>
    <property type="match status" value="1"/>
</dbReference>
<feature type="compositionally biased region" description="Basic and acidic residues" evidence="10">
    <location>
        <begin position="903"/>
        <end position="918"/>
    </location>
</feature>
<feature type="compositionally biased region" description="Basic and acidic residues" evidence="10">
    <location>
        <begin position="623"/>
        <end position="637"/>
    </location>
</feature>
<evidence type="ECO:0000256" key="6">
    <source>
        <dbReference type="ARBA" id="ARBA00022840"/>
    </source>
</evidence>
<feature type="compositionally biased region" description="Basic and acidic residues" evidence="10">
    <location>
        <begin position="1023"/>
        <end position="1036"/>
    </location>
</feature>
<feature type="compositionally biased region" description="Low complexity" evidence="10">
    <location>
        <begin position="67"/>
        <end position="79"/>
    </location>
</feature>
<dbReference type="GO" id="GO:0004709">
    <property type="term" value="F:MAP kinase kinase kinase activity"/>
    <property type="evidence" value="ECO:0007669"/>
    <property type="project" value="UniProtKB-ARBA"/>
</dbReference>
<evidence type="ECO:0000256" key="2">
    <source>
        <dbReference type="ARBA" id="ARBA00012411"/>
    </source>
</evidence>
<feature type="compositionally biased region" description="Acidic residues" evidence="10">
    <location>
        <begin position="1220"/>
        <end position="1231"/>
    </location>
</feature>
<comment type="catalytic activity">
    <reaction evidence="7">
        <text>L-threonyl-[protein] + ATP = O-phospho-L-threonyl-[protein] + ADP + H(+)</text>
        <dbReference type="Rhea" id="RHEA:46608"/>
        <dbReference type="Rhea" id="RHEA-COMP:11060"/>
        <dbReference type="Rhea" id="RHEA-COMP:11605"/>
        <dbReference type="ChEBI" id="CHEBI:15378"/>
        <dbReference type="ChEBI" id="CHEBI:30013"/>
        <dbReference type="ChEBI" id="CHEBI:30616"/>
        <dbReference type="ChEBI" id="CHEBI:61977"/>
        <dbReference type="ChEBI" id="CHEBI:456216"/>
        <dbReference type="EC" id="2.7.11.24"/>
    </reaction>
    <physiologicalReaction direction="left-to-right" evidence="7">
        <dbReference type="Rhea" id="RHEA:46609"/>
    </physiologicalReaction>
</comment>
<evidence type="ECO:0000256" key="7">
    <source>
        <dbReference type="ARBA" id="ARBA00047919"/>
    </source>
</evidence>
<dbReference type="Proteomes" id="UP000244855">
    <property type="component" value="Unassembled WGS sequence"/>
</dbReference>
<dbReference type="PANTHER" id="PTHR48016:SF48">
    <property type="entry name" value="SERINE_THREONINE-PROTEIN KINASE BCK1_SLK1_SSP31"/>
    <property type="match status" value="1"/>
</dbReference>
<evidence type="ECO:0000256" key="9">
    <source>
        <dbReference type="PROSITE-ProRule" id="PRU10141"/>
    </source>
</evidence>
<evidence type="ECO:0000256" key="1">
    <source>
        <dbReference type="ARBA" id="ARBA00006529"/>
    </source>
</evidence>
<evidence type="ECO:0000256" key="3">
    <source>
        <dbReference type="ARBA" id="ARBA00022679"/>
    </source>
</evidence>
<keyword evidence="6 9" id="KW-0067">ATP-binding</keyword>
<feature type="compositionally biased region" description="Polar residues" evidence="10">
    <location>
        <begin position="559"/>
        <end position="569"/>
    </location>
</feature>
<sequence length="1800" mass="195352">MTIASRQRSSSNISNTSDRRGPPTPLSASRQNLAPIDLRNDPPTLSPPSSNLLTPSVGASSSYTLLSPAGSSPYPASPRGRAHTVADPNLLQRQQSYRQQPAMHQYNLPPPPPQPTSTPASHTMNLPPPPPRSANTNTLGGMQMPPPPQNYGWGAPRSYQQPGGYNPSAYHGYQQQIAPPPPPPPPPMQQQVDNPPLNSLTSATYVPDGRSFGPGVGIPPLHNSRGYSEPTYGGYREDNYSATTDSSVSSFPSQDPYGSASTYTTANRGHLNIPAERSQTFDSSGPPTSTLQNPLLQTHGSSYYHNENTTPISPPDAAAAWPAERVQMWLASNGFSRDWQETFKTLGLEGARFLEIGRGHGGKGNVAMTHQVIFPQLAKQCTASGTGWDQNRERDEGRKLRRLVRAIVETGSSSNVRIPQRSDTGMTLPSAGTEATLENSPFLNGKVEFSATPTTAGGGEESPGRQLGISSPASATMPRRMSTQRNFTVPGLGPPDYSEATGRSPFSKDVLGSLDSKPKRHSPNASGEFGASNHRDVLKQSSPQHSPGLPSARLATNGAPYNTGLSTSMPRYYGHNRDNSSESNLSTVGTVGSMHGGSSGRSESRNEVRRNGYDGSRPGTSTSRHDSAEISAKEHKGFLPKFMRKERKPQEGYPSPDNTSLESPTSPHSHRHMNGGIFGRSGMNSSETSLNDRPSSRRSGQIDAENRTLGRVRGASNRETERKFAFVTPDGWNYRLVDITSASSAAALREILCEELNQGLAQVPGVQLHLTAPGQYEHEEPLSDSKLLKARSQHGNGLGDLKIFVKVPKETQVPPSAGLGVTFPPLMGKPIDEATYARLNADSQLESSDAKSGESTLVPSKAAALRKQAENNELTPEAVAERLNASSRGPERSWAVGDDATEEERQKMIQAAAEEHQRQTRRKQQAYLASRQEKIRKESPNSATEKDFAIRSPGIIDFDDPRGSPYEDPKKTIDERRKSKQLPPLVPLRTAPPAPANSNTLLKANSLYKPKTDRTSWPSDEEAQGKRISTEGEPSKQKAIPRGPTGGLSSIAAAIIGAGSMGAGIGAANKAPKPPAKDDHREAGSETMRPSQRVLQDSGFGSLSGSGKNSPGGSPRSPGSLTMSKGNVPFKIPDYEEDVPDDVVLDRPSLKLKMPSAPNPTISKLKDEQGVRTKSPDVSPHSAHPPTSTLSRESSRISIWGPRLDFEEARVSFHSKDTFLEENDSDDDSDEGLFAMPIAKTGPADSETTGLTTPSVSRSQRPSLTLKTSRSKNSLDRVADRSAEQSAKTDDTRGSIPSDFHPESAASARTDSPDDVKFSRRESFASDVWANRPPAEALVEHLDELFPNVNLDQPMLEESESETDASTDLVSDFSDTTRSITPRSSFGDMNSSNTNTGPMFNRDSVQSFAKRNIRKSGGLGRTKSIRDVVKSQYLPLEKTPLPGQTLPPAGPSRVATLRNSGDIVRRKSTKMFHANIQQVKPPRGSRLIQLETIPQDLLTVPQRQPTFKWMKGQLIGKGTFGRVYLGMNITTGELIAVKQVEVNPKAAGSDKDKMKELVKSLDQEIITMQDLDHPNIVQYLGSEKKDYSISIFLEYISGGSVGSCIRKHGKFEESVVSSLTRQTLLGLSYLHRMGILHRDLKADNILLDLDGTCKISDFGISKKTDNIYGNDITNSMQGSVFWMAPEVIRSQGQGYSAKVDIWSLGCVVLEMFAGKRPWSKEEAIGAIYKLGSLNQAPPIPEDVSRVIGVEGLSFMYDCFTIDPAERPTAETLLRSPFCFSDPHYNFLDTELYAKIRGAFQ</sequence>
<feature type="compositionally biased region" description="Pro residues" evidence="10">
    <location>
        <begin position="178"/>
        <end position="188"/>
    </location>
</feature>
<feature type="compositionally biased region" description="Polar residues" evidence="10">
    <location>
        <begin position="656"/>
        <end position="667"/>
    </location>
</feature>
<dbReference type="EMBL" id="KZ805306">
    <property type="protein sequence ID" value="PVI07007.1"/>
    <property type="molecule type" value="Genomic_DNA"/>
</dbReference>
<dbReference type="FunFam" id="1.10.510.10:FF:000182">
    <property type="entry name" value="MAP kinase kinase kinase mkh1"/>
    <property type="match status" value="1"/>
</dbReference>
<feature type="compositionally biased region" description="Pro residues" evidence="10">
    <location>
        <begin position="984"/>
        <end position="995"/>
    </location>
</feature>
<feature type="compositionally biased region" description="Basic and acidic residues" evidence="10">
    <location>
        <begin position="959"/>
        <end position="977"/>
    </location>
</feature>
<dbReference type="PROSITE" id="PS50011">
    <property type="entry name" value="PROTEIN_KINASE_DOM"/>
    <property type="match status" value="1"/>
</dbReference>
<feature type="compositionally biased region" description="Low complexity" evidence="10">
    <location>
        <begin position="1101"/>
        <end position="1120"/>
    </location>
</feature>
<dbReference type="InterPro" id="IPR017441">
    <property type="entry name" value="Protein_kinase_ATP_BS"/>
</dbReference>
<feature type="compositionally biased region" description="Polar residues" evidence="10">
    <location>
        <begin position="1"/>
        <end position="16"/>
    </location>
</feature>
<evidence type="ECO:0000256" key="4">
    <source>
        <dbReference type="ARBA" id="ARBA00022741"/>
    </source>
</evidence>
<feature type="compositionally biased region" description="Basic and acidic residues" evidence="10">
    <location>
        <begin position="931"/>
        <end position="949"/>
    </location>
</feature>
<evidence type="ECO:0000313" key="12">
    <source>
        <dbReference type="EMBL" id="PVI07007.1"/>
    </source>
</evidence>
<keyword evidence="5 12" id="KW-0418">Kinase</keyword>
<feature type="compositionally biased region" description="Polar residues" evidence="10">
    <location>
        <begin position="682"/>
        <end position="699"/>
    </location>
</feature>
<comment type="similarity">
    <text evidence="1">Belongs to the protein kinase superfamily. STE Ser/Thr protein kinase family. MAP kinase kinase kinase subfamily.</text>
</comment>
<feature type="compositionally biased region" description="Basic and acidic residues" evidence="10">
    <location>
        <begin position="1273"/>
        <end position="1293"/>
    </location>
</feature>
<feature type="binding site" evidence="9">
    <location>
        <position position="1538"/>
    </location>
    <ligand>
        <name>ATP</name>
        <dbReference type="ChEBI" id="CHEBI:30616"/>
    </ligand>
</feature>
<dbReference type="GO" id="GO:0005524">
    <property type="term" value="F:ATP binding"/>
    <property type="evidence" value="ECO:0007669"/>
    <property type="project" value="UniProtKB-UniRule"/>
</dbReference>
<dbReference type="InterPro" id="IPR008271">
    <property type="entry name" value="Ser/Thr_kinase_AS"/>
</dbReference>
<dbReference type="GO" id="GO:0000196">
    <property type="term" value="P:cell integrity MAPK cascade"/>
    <property type="evidence" value="ECO:0007669"/>
    <property type="project" value="UniProtKB-ARBA"/>
</dbReference>
<proteinExistence type="inferred from homology"/>